<evidence type="ECO:0000313" key="2">
    <source>
        <dbReference type="Proteomes" id="UP000182870"/>
    </source>
</evidence>
<proteinExistence type="predicted"/>
<accession>A0A1H0Y3S6</accession>
<dbReference type="Proteomes" id="UP000182870">
    <property type="component" value="Unassembled WGS sequence"/>
</dbReference>
<sequence>MIRAEIELGGKLEVVHVDVKTKEEAIEFLLSKQFGFLTQIWKLEEVNDETNSIKSDDANKSKGKGD</sequence>
<dbReference type="EMBL" id="FNKE01000001">
    <property type="protein sequence ID" value="SDQ09819.1"/>
    <property type="molecule type" value="Genomic_DNA"/>
</dbReference>
<organism evidence="1 2">
    <name type="scientific">Streptococcus equinus</name>
    <name type="common">Streptococcus bovis</name>
    <dbReference type="NCBI Taxonomy" id="1335"/>
    <lineage>
        <taxon>Bacteria</taxon>
        <taxon>Bacillati</taxon>
        <taxon>Bacillota</taxon>
        <taxon>Bacilli</taxon>
        <taxon>Lactobacillales</taxon>
        <taxon>Streptococcaceae</taxon>
        <taxon>Streptococcus</taxon>
    </lineage>
</organism>
<protein>
    <submittedName>
        <fullName evidence="1">Uncharacterized protein</fullName>
    </submittedName>
</protein>
<dbReference type="AlphaFoldDB" id="A0A1H0Y3S6"/>
<name>A0A1H0Y3S6_STREI</name>
<reference evidence="1 2" key="1">
    <citation type="submission" date="2016-10" db="EMBL/GenBank/DDBJ databases">
        <authorList>
            <person name="de Groot N.N."/>
        </authorList>
    </citation>
    <scope>NUCLEOTIDE SEQUENCE [LARGE SCALE GENOMIC DNA]</scope>
    <source>
        <strain evidence="1 2">Sb05</strain>
    </source>
</reference>
<gene>
    <name evidence="1" type="ORF">SAMN05216392_0404</name>
</gene>
<dbReference type="RefSeq" id="WP_074559963.1">
    <property type="nucleotide sequence ID" value="NZ_FNKE01000001.1"/>
</dbReference>
<evidence type="ECO:0000313" key="1">
    <source>
        <dbReference type="EMBL" id="SDQ09819.1"/>
    </source>
</evidence>